<dbReference type="InterPro" id="IPR027385">
    <property type="entry name" value="Beta-barrel_OMP"/>
</dbReference>
<feature type="domain" description="Outer membrane protein beta-barrel" evidence="3">
    <location>
        <begin position="10"/>
        <end position="214"/>
    </location>
</feature>
<sequence>MKLILSLIVLCFFSCCAFAQQEKVATNSKYYVGASLSNISYMIIKDQSKESGSFSPVVFLNAGYQLNKRIILQAGIGYGQNKFDGGSIYYKSTDSTIYYNDYRRTRGIAIPLTLRFTPFNPNKRLQLHGTASIVPAFGTIKAYRTEEMDGIKTTTYDADVSEFNLIGTAGLMVNYRLSERFDGYIEGNLIYKNFSGSSNYANSRPRSEGLGLNYKLK</sequence>
<comment type="caution">
    <text evidence="4">The sequence shown here is derived from an EMBL/GenBank/DDBJ whole genome shotgun (WGS) entry which is preliminary data.</text>
</comment>
<accession>A0ABR7XGT9</accession>
<reference evidence="4 5" key="1">
    <citation type="submission" date="2020-09" db="EMBL/GenBank/DDBJ databases">
        <title>Genome sequencing and assembly of Pontibacter sp.</title>
        <authorList>
            <person name="Chhetri G."/>
        </authorList>
    </citation>
    <scope>NUCLEOTIDE SEQUENCE [LARGE SCALE GENOMIC DNA]</scope>
    <source>
        <strain evidence="4 5">JH31</strain>
    </source>
</reference>
<proteinExistence type="predicted"/>
<protein>
    <submittedName>
        <fullName evidence="4">Outer membrane beta-barrel protein</fullName>
    </submittedName>
</protein>
<gene>
    <name evidence="4" type="ORF">H9Q13_10105</name>
</gene>
<feature type="signal peptide" evidence="2">
    <location>
        <begin position="1"/>
        <end position="19"/>
    </location>
</feature>
<keyword evidence="5" id="KW-1185">Reference proteome</keyword>
<dbReference type="RefSeq" id="WP_191183665.1">
    <property type="nucleotide sequence ID" value="NZ_JACXAJ010000003.1"/>
</dbReference>
<evidence type="ECO:0000259" key="3">
    <source>
        <dbReference type="Pfam" id="PF13505"/>
    </source>
</evidence>
<dbReference type="EMBL" id="JACXAJ010000003">
    <property type="protein sequence ID" value="MBD1397519.1"/>
    <property type="molecule type" value="Genomic_DNA"/>
</dbReference>
<name>A0ABR7XGT9_9BACT</name>
<evidence type="ECO:0000313" key="4">
    <source>
        <dbReference type="EMBL" id="MBD1397519.1"/>
    </source>
</evidence>
<dbReference type="Pfam" id="PF13505">
    <property type="entry name" value="OMP_b-brl"/>
    <property type="match status" value="1"/>
</dbReference>
<feature type="chain" id="PRO_5046111063" evidence="2">
    <location>
        <begin position="20"/>
        <end position="217"/>
    </location>
</feature>
<dbReference type="Proteomes" id="UP000625551">
    <property type="component" value="Unassembled WGS sequence"/>
</dbReference>
<keyword evidence="1 2" id="KW-0732">Signal</keyword>
<evidence type="ECO:0000256" key="1">
    <source>
        <dbReference type="ARBA" id="ARBA00022729"/>
    </source>
</evidence>
<organism evidence="4 5">
    <name type="scientific">Pontibacter aquaedesilientis</name>
    <dbReference type="NCBI Taxonomy" id="2766980"/>
    <lineage>
        <taxon>Bacteria</taxon>
        <taxon>Pseudomonadati</taxon>
        <taxon>Bacteroidota</taxon>
        <taxon>Cytophagia</taxon>
        <taxon>Cytophagales</taxon>
        <taxon>Hymenobacteraceae</taxon>
        <taxon>Pontibacter</taxon>
    </lineage>
</organism>
<evidence type="ECO:0000256" key="2">
    <source>
        <dbReference type="SAM" id="SignalP"/>
    </source>
</evidence>
<evidence type="ECO:0000313" key="5">
    <source>
        <dbReference type="Proteomes" id="UP000625551"/>
    </source>
</evidence>